<reference evidence="2" key="2">
    <citation type="submission" date="2023-05" db="EMBL/GenBank/DDBJ databases">
        <authorList>
            <consortium name="Lawrence Berkeley National Laboratory"/>
            <person name="Steindorff A."/>
            <person name="Hensen N."/>
            <person name="Bonometti L."/>
            <person name="Westerberg I."/>
            <person name="Brannstrom I.O."/>
            <person name="Guillou S."/>
            <person name="Cros-Aarteil S."/>
            <person name="Calhoun S."/>
            <person name="Haridas S."/>
            <person name="Kuo A."/>
            <person name="Mondo S."/>
            <person name="Pangilinan J."/>
            <person name="Riley R."/>
            <person name="Labutti K."/>
            <person name="Andreopoulos B."/>
            <person name="Lipzen A."/>
            <person name="Chen C."/>
            <person name="Yanf M."/>
            <person name="Daum C."/>
            <person name="Ng V."/>
            <person name="Clum A."/>
            <person name="Ohm R."/>
            <person name="Martin F."/>
            <person name="Silar P."/>
            <person name="Natvig D."/>
            <person name="Lalanne C."/>
            <person name="Gautier V."/>
            <person name="Ament-Velasquez S.L."/>
            <person name="Kruys A."/>
            <person name="Hutchinson M.I."/>
            <person name="Powell A.J."/>
            <person name="Barry K."/>
            <person name="Miller A.N."/>
            <person name="Grigoriev I.V."/>
            <person name="Debuchy R."/>
            <person name="Gladieux P."/>
            <person name="Thoren M.H."/>
            <person name="Johannesson H."/>
        </authorList>
    </citation>
    <scope>NUCLEOTIDE SEQUENCE</scope>
    <source>
        <strain evidence="2">PSN293</strain>
    </source>
</reference>
<proteinExistence type="predicted"/>
<organism evidence="2 3">
    <name type="scientific">Rhypophila decipiens</name>
    <dbReference type="NCBI Taxonomy" id="261697"/>
    <lineage>
        <taxon>Eukaryota</taxon>
        <taxon>Fungi</taxon>
        <taxon>Dikarya</taxon>
        <taxon>Ascomycota</taxon>
        <taxon>Pezizomycotina</taxon>
        <taxon>Sordariomycetes</taxon>
        <taxon>Sordariomycetidae</taxon>
        <taxon>Sordariales</taxon>
        <taxon>Naviculisporaceae</taxon>
        <taxon>Rhypophila</taxon>
    </lineage>
</organism>
<name>A0AAN7B1D8_9PEZI</name>
<gene>
    <name evidence="2" type="ORF">QBC37DRAFT_434537</name>
</gene>
<evidence type="ECO:0000313" key="3">
    <source>
        <dbReference type="Proteomes" id="UP001301769"/>
    </source>
</evidence>
<dbReference type="EMBL" id="MU858363">
    <property type="protein sequence ID" value="KAK4206709.1"/>
    <property type="molecule type" value="Genomic_DNA"/>
</dbReference>
<keyword evidence="3" id="KW-1185">Reference proteome</keyword>
<dbReference type="Proteomes" id="UP001301769">
    <property type="component" value="Unassembled WGS sequence"/>
</dbReference>
<dbReference type="AlphaFoldDB" id="A0AAN7B1D8"/>
<protein>
    <submittedName>
        <fullName evidence="2">Uncharacterized protein</fullName>
    </submittedName>
</protein>
<evidence type="ECO:0000313" key="2">
    <source>
        <dbReference type="EMBL" id="KAK4206709.1"/>
    </source>
</evidence>
<reference evidence="2" key="1">
    <citation type="journal article" date="2023" name="Mol. Phylogenet. Evol.">
        <title>Genome-scale phylogeny and comparative genomics of the fungal order Sordariales.</title>
        <authorList>
            <person name="Hensen N."/>
            <person name="Bonometti L."/>
            <person name="Westerberg I."/>
            <person name="Brannstrom I.O."/>
            <person name="Guillou S."/>
            <person name="Cros-Aarteil S."/>
            <person name="Calhoun S."/>
            <person name="Haridas S."/>
            <person name="Kuo A."/>
            <person name="Mondo S."/>
            <person name="Pangilinan J."/>
            <person name="Riley R."/>
            <person name="LaButti K."/>
            <person name="Andreopoulos B."/>
            <person name="Lipzen A."/>
            <person name="Chen C."/>
            <person name="Yan M."/>
            <person name="Daum C."/>
            <person name="Ng V."/>
            <person name="Clum A."/>
            <person name="Steindorff A."/>
            <person name="Ohm R.A."/>
            <person name="Martin F."/>
            <person name="Silar P."/>
            <person name="Natvig D.O."/>
            <person name="Lalanne C."/>
            <person name="Gautier V."/>
            <person name="Ament-Velasquez S.L."/>
            <person name="Kruys A."/>
            <person name="Hutchinson M.I."/>
            <person name="Powell A.J."/>
            <person name="Barry K."/>
            <person name="Miller A.N."/>
            <person name="Grigoriev I.V."/>
            <person name="Debuchy R."/>
            <person name="Gladieux P."/>
            <person name="Hiltunen Thoren M."/>
            <person name="Johannesson H."/>
        </authorList>
    </citation>
    <scope>NUCLEOTIDE SEQUENCE</scope>
    <source>
        <strain evidence="2">PSN293</strain>
    </source>
</reference>
<feature type="compositionally biased region" description="Basic and acidic residues" evidence="1">
    <location>
        <begin position="178"/>
        <end position="200"/>
    </location>
</feature>
<comment type="caution">
    <text evidence="2">The sequence shown here is derived from an EMBL/GenBank/DDBJ whole genome shotgun (WGS) entry which is preliminary data.</text>
</comment>
<sequence length="354" mass="38862">MPISTVGSLDRLRYIFRKRSDLCQTALKDLLETDHDVLDVLKEVETPLKHGDDEMSTARNRLPPQVMPMAAPGQEAETQTNSSTLTYCDVSTQTDWGEERHVKGQIYCWALTRMGLETSSCQIIGPRDVDFGDGMPQGPEISPKMNGHENKSGGKPKKLSQEIRLAGDPESASTSDSRTADPELQDHHDEEPTKPGDAESHNSQAGDTELDSIPKIRWESIETLSVKVPWKGKCIRVALPPPPGIFRSPPSTRRIPVVYRETISTETPSPGPHGLADSEIWSIKQKPTLTERAVGFEKAKPEWATPSSLTFWGVPITSTPSASEASGKANLEVPVFFQPAPTGRLADIFVFKGV</sequence>
<evidence type="ECO:0000256" key="1">
    <source>
        <dbReference type="SAM" id="MobiDB-lite"/>
    </source>
</evidence>
<accession>A0AAN7B1D8</accession>
<feature type="region of interest" description="Disordered" evidence="1">
    <location>
        <begin position="127"/>
        <end position="214"/>
    </location>
</feature>